<protein>
    <submittedName>
        <fullName evidence="5">FAD-binding domain-containing protein</fullName>
    </submittedName>
</protein>
<dbReference type="Pfam" id="PF01565">
    <property type="entry name" value="FAD_binding_4"/>
    <property type="match status" value="1"/>
</dbReference>
<dbReference type="InterPro" id="IPR016169">
    <property type="entry name" value="FAD-bd_PCMH_sub2"/>
</dbReference>
<dbReference type="GO" id="GO:0016491">
    <property type="term" value="F:oxidoreductase activity"/>
    <property type="evidence" value="ECO:0007669"/>
    <property type="project" value="UniProtKB-KW"/>
</dbReference>
<dbReference type="OrthoDB" id="9983560at2759"/>
<name>A0A319EKC5_ASPSB</name>
<dbReference type="InterPro" id="IPR036318">
    <property type="entry name" value="FAD-bd_PCMH-like_sf"/>
</dbReference>
<dbReference type="PANTHER" id="PTHR13878:SF91">
    <property type="entry name" value="FAD BINDING DOMAIN PROTEIN (AFU_ORTHOLOGUE AFUA_6G12070)-RELATED"/>
    <property type="match status" value="1"/>
</dbReference>
<feature type="domain" description="FAD-binding PCMH-type" evidence="4">
    <location>
        <begin position="119"/>
        <end position="298"/>
    </location>
</feature>
<evidence type="ECO:0000259" key="4">
    <source>
        <dbReference type="PROSITE" id="PS51387"/>
    </source>
</evidence>
<dbReference type="InterPro" id="IPR050432">
    <property type="entry name" value="FAD-linked_Oxidoreductases_BP"/>
</dbReference>
<dbReference type="VEuPathDB" id="FungiDB:BO78DRAFT_181288"/>
<keyword evidence="6" id="KW-1185">Reference proteome</keyword>
<evidence type="ECO:0000256" key="2">
    <source>
        <dbReference type="ARBA" id="ARBA00023002"/>
    </source>
</evidence>
<sequence>MFSHGLLWTSLLALSALGNAVVPIYTTSTTCRCFPGEPCWPSLADWASFNESLDGRLIPTVPLGKPCHAPFYRAGVCDYLREQWTEPEIHYESSSSVMAPWFANGSCDPFHPIAKPCLMGNYVAYAVNVSRPAHISQALAFATKHNLRVVIRNTGHDYNGKSTGAGALGIWTHHLKDIEIQDYHDAHYTGKAIKLGAGVQGFEAYEAADAQGYQVVGGECPTVGIAGGYSQGGGHSALASRYGLAADQVLTWEVIDGEGNFVTATRDNEYQDLYWALSGGGGGTYGVVWSMTSKLHTSTPTSGLNLTFTNARISQDTFYQAVALYHSILPSIVDAGAMSVWFFTNTSFSIAPLTGPGIPVEELEALVQPFRDGLEKMGIAHTFYSEQFPTYLSEFDSMMPDIAVGEAQYGGWLIPRSVVQENNTALTEAYRQITEDGGTFIGVGLNVSKALVGDVYNAVLPAWREALIDTTLTTPWEWDERQAMLVEQYKMTYEYLPLLERLAPNSGAYMNEGDFRQPNFQRAFYGVNYPRLRQIKVKYDPNDMFYAQTAVGSDEWMVYTDGRLCRV</sequence>
<dbReference type="Gene3D" id="3.30.465.10">
    <property type="match status" value="2"/>
</dbReference>
<dbReference type="InterPro" id="IPR016166">
    <property type="entry name" value="FAD-bd_PCMH"/>
</dbReference>
<dbReference type="GO" id="GO:0071949">
    <property type="term" value="F:FAD binding"/>
    <property type="evidence" value="ECO:0007669"/>
    <property type="project" value="InterPro"/>
</dbReference>
<dbReference type="SUPFAM" id="SSF56176">
    <property type="entry name" value="FAD-binding/transporter-associated domain-like"/>
    <property type="match status" value="1"/>
</dbReference>
<dbReference type="Proteomes" id="UP000248423">
    <property type="component" value="Unassembled WGS sequence"/>
</dbReference>
<evidence type="ECO:0000256" key="3">
    <source>
        <dbReference type="SAM" id="SignalP"/>
    </source>
</evidence>
<dbReference type="PROSITE" id="PS51387">
    <property type="entry name" value="FAD_PCMH"/>
    <property type="match status" value="1"/>
</dbReference>
<feature type="signal peptide" evidence="3">
    <location>
        <begin position="1"/>
        <end position="20"/>
    </location>
</feature>
<dbReference type="InterPro" id="IPR006094">
    <property type="entry name" value="Oxid_FAD_bind_N"/>
</dbReference>
<evidence type="ECO:0000313" key="6">
    <source>
        <dbReference type="Proteomes" id="UP000248423"/>
    </source>
</evidence>
<keyword evidence="3" id="KW-0732">Signal</keyword>
<dbReference type="Pfam" id="PF08031">
    <property type="entry name" value="BBE"/>
    <property type="match status" value="1"/>
</dbReference>
<dbReference type="STRING" id="1448318.A0A319EKC5"/>
<gene>
    <name evidence="5" type="ORF">BO78DRAFT_181288</name>
</gene>
<keyword evidence="2" id="KW-0560">Oxidoreductase</keyword>
<dbReference type="AlphaFoldDB" id="A0A319EKC5"/>
<evidence type="ECO:0000313" key="5">
    <source>
        <dbReference type="EMBL" id="PYI10717.1"/>
    </source>
</evidence>
<reference evidence="5 6" key="1">
    <citation type="submission" date="2018-02" db="EMBL/GenBank/DDBJ databases">
        <title>The genomes of Aspergillus section Nigri reveals drivers in fungal speciation.</title>
        <authorList>
            <consortium name="DOE Joint Genome Institute"/>
            <person name="Vesth T.C."/>
            <person name="Nybo J."/>
            <person name="Theobald S."/>
            <person name="Brandl J."/>
            <person name="Frisvad J.C."/>
            <person name="Nielsen K.F."/>
            <person name="Lyhne E.K."/>
            <person name="Kogle M.E."/>
            <person name="Kuo A."/>
            <person name="Riley R."/>
            <person name="Clum A."/>
            <person name="Nolan M."/>
            <person name="Lipzen A."/>
            <person name="Salamov A."/>
            <person name="Henrissat B."/>
            <person name="Wiebenga A."/>
            <person name="De vries R.P."/>
            <person name="Grigoriev I.V."/>
            <person name="Mortensen U.H."/>
            <person name="Andersen M.R."/>
            <person name="Baker S.E."/>
        </authorList>
    </citation>
    <scope>NUCLEOTIDE SEQUENCE [LARGE SCALE GENOMIC DNA]</scope>
    <source>
        <strain evidence="5 6">CBS 121057</strain>
    </source>
</reference>
<proteinExistence type="inferred from homology"/>
<comment type="similarity">
    <text evidence="1">Belongs to the oxygen-dependent FAD-linked oxidoreductase family.</text>
</comment>
<evidence type="ECO:0000256" key="1">
    <source>
        <dbReference type="ARBA" id="ARBA00005466"/>
    </source>
</evidence>
<accession>A0A319EKC5</accession>
<feature type="chain" id="PRO_5016411585" evidence="3">
    <location>
        <begin position="21"/>
        <end position="567"/>
    </location>
</feature>
<dbReference type="PANTHER" id="PTHR13878">
    <property type="entry name" value="GULONOLACTONE OXIDASE"/>
    <property type="match status" value="1"/>
</dbReference>
<dbReference type="EMBL" id="KZ826320">
    <property type="protein sequence ID" value="PYI10717.1"/>
    <property type="molecule type" value="Genomic_DNA"/>
</dbReference>
<organism evidence="5 6">
    <name type="scientific">Aspergillus sclerotiicarbonarius (strain CBS 121057 / IBT 28362)</name>
    <dbReference type="NCBI Taxonomy" id="1448318"/>
    <lineage>
        <taxon>Eukaryota</taxon>
        <taxon>Fungi</taxon>
        <taxon>Dikarya</taxon>
        <taxon>Ascomycota</taxon>
        <taxon>Pezizomycotina</taxon>
        <taxon>Eurotiomycetes</taxon>
        <taxon>Eurotiomycetidae</taxon>
        <taxon>Eurotiales</taxon>
        <taxon>Aspergillaceae</taxon>
        <taxon>Aspergillus</taxon>
        <taxon>Aspergillus subgen. Circumdati</taxon>
    </lineage>
</organism>
<dbReference type="InterPro" id="IPR012951">
    <property type="entry name" value="BBE"/>
</dbReference>